<proteinExistence type="predicted"/>
<evidence type="ECO:0000313" key="1">
    <source>
        <dbReference type="Proteomes" id="UP000887579"/>
    </source>
</evidence>
<reference evidence="2" key="1">
    <citation type="submission" date="2022-11" db="UniProtKB">
        <authorList>
            <consortium name="WormBaseParasite"/>
        </authorList>
    </citation>
    <scope>IDENTIFICATION</scope>
</reference>
<evidence type="ECO:0000313" key="2">
    <source>
        <dbReference type="WBParaSite" id="ES5_v2.g23801.t1"/>
    </source>
</evidence>
<sequence>MPQIKAVIFDLSGVISLKQSTTTYWKKLENERQLPEGSIKKTLLSKEFAAISYDLFTGNRSAVEIEENEFIRLFNRQ</sequence>
<accession>A0AC34G280</accession>
<organism evidence="1 2">
    <name type="scientific">Panagrolaimus sp. ES5</name>
    <dbReference type="NCBI Taxonomy" id="591445"/>
    <lineage>
        <taxon>Eukaryota</taxon>
        <taxon>Metazoa</taxon>
        <taxon>Ecdysozoa</taxon>
        <taxon>Nematoda</taxon>
        <taxon>Chromadorea</taxon>
        <taxon>Rhabditida</taxon>
        <taxon>Tylenchina</taxon>
        <taxon>Panagrolaimomorpha</taxon>
        <taxon>Panagrolaimoidea</taxon>
        <taxon>Panagrolaimidae</taxon>
        <taxon>Panagrolaimus</taxon>
    </lineage>
</organism>
<dbReference type="Proteomes" id="UP000887579">
    <property type="component" value="Unplaced"/>
</dbReference>
<protein>
    <submittedName>
        <fullName evidence="2">Uncharacterized protein</fullName>
    </submittedName>
</protein>
<name>A0AC34G280_9BILA</name>
<dbReference type="WBParaSite" id="ES5_v2.g23801.t1">
    <property type="protein sequence ID" value="ES5_v2.g23801.t1"/>
    <property type="gene ID" value="ES5_v2.g23801"/>
</dbReference>